<dbReference type="KEGG" id="emg:BBD33_07205"/>
<evidence type="ECO:0000313" key="1">
    <source>
        <dbReference type="EMBL" id="OOH93673.1"/>
    </source>
</evidence>
<gene>
    <name evidence="1" type="ORF">BMF97_14675</name>
</gene>
<dbReference type="EMBL" id="MPOG01000016">
    <property type="protein sequence ID" value="OOH93673.1"/>
    <property type="molecule type" value="Genomic_DNA"/>
</dbReference>
<accession>A0A1T3FHW1</accession>
<dbReference type="GeneID" id="48543203"/>
<sequence length="116" mass="13534">MRKFFTSITILSSLFIFAKDDLARPFIAHNYNKDISLAFAPKFAYAEMVFQHYYKDKAWVNGKYVDDNIRAAVSKVTSPSQALDIMGDNGWELTTSFTRNFDGGYEYYYYFKKVIN</sequence>
<dbReference type="eggNOG" id="ENOG5031124">
    <property type="taxonomic scope" value="Bacteria"/>
</dbReference>
<evidence type="ECO:0000313" key="2">
    <source>
        <dbReference type="Proteomes" id="UP000188947"/>
    </source>
</evidence>
<dbReference type="Proteomes" id="UP000188947">
    <property type="component" value="Unassembled WGS sequence"/>
</dbReference>
<comment type="caution">
    <text evidence="1">The sequence shown here is derived from an EMBL/GenBank/DDBJ whole genome shotgun (WGS) entry which is preliminary data.</text>
</comment>
<reference evidence="1 2" key="1">
    <citation type="submission" date="2016-11" db="EMBL/GenBank/DDBJ databases">
        <title>Genome sequence and comparative genomic analysis of clinical strain Elizabethkingia meningoseptica 61421 PRCM.</title>
        <authorList>
            <person name="Wang M."/>
            <person name="Hu S."/>
            <person name="Cao L."/>
            <person name="Jiang T."/>
            <person name="Zhou Y."/>
            <person name="Ming D."/>
        </authorList>
    </citation>
    <scope>NUCLEOTIDE SEQUENCE [LARGE SCALE GENOMIC DNA]</scope>
    <source>
        <strain evidence="1 2">61421 PRCM</strain>
    </source>
</reference>
<organism evidence="1 2">
    <name type="scientific">Elizabethkingia meningoseptica</name>
    <name type="common">Chryseobacterium meningosepticum</name>
    <dbReference type="NCBI Taxonomy" id="238"/>
    <lineage>
        <taxon>Bacteria</taxon>
        <taxon>Pseudomonadati</taxon>
        <taxon>Bacteroidota</taxon>
        <taxon>Flavobacteriia</taxon>
        <taxon>Flavobacteriales</taxon>
        <taxon>Weeksellaceae</taxon>
        <taxon>Elizabethkingia</taxon>
    </lineage>
</organism>
<dbReference type="OrthoDB" id="1495946at2"/>
<proteinExistence type="predicted"/>
<protein>
    <submittedName>
        <fullName evidence="1">Uncharacterized protein</fullName>
    </submittedName>
</protein>
<name>A0A1T3FHW1_ELIME</name>
<dbReference type="AlphaFoldDB" id="A0A1T3FHW1"/>
<dbReference type="RefSeq" id="WP_016198538.1">
    <property type="nucleotide sequence ID" value="NZ_CP014338.1"/>
</dbReference>
<keyword evidence="2" id="KW-1185">Reference proteome</keyword>
<dbReference type="STRING" id="238.BBD35_09380"/>